<comment type="caution">
    <text evidence="1">The sequence shown here is derived from an EMBL/GenBank/DDBJ whole genome shotgun (WGS) entry which is preliminary data.</text>
</comment>
<reference evidence="1 2" key="1">
    <citation type="submission" date="2017-04" db="EMBL/GenBank/DDBJ databases">
        <title>Comparative genome analysis of Subtercola boreus.</title>
        <authorList>
            <person name="Cho Y.-J."/>
            <person name="Cho A."/>
            <person name="Kim O.-S."/>
            <person name="Lee J.-I."/>
        </authorList>
    </citation>
    <scope>NUCLEOTIDE SEQUENCE [LARGE SCALE GENOMIC DNA]</scope>
    <source>
        <strain evidence="1 2">K300</strain>
    </source>
</reference>
<evidence type="ECO:0000313" key="2">
    <source>
        <dbReference type="Proteomes" id="UP000256486"/>
    </source>
</evidence>
<sequence length="172" mass="18200">MSDNVSAELISVLALGDHDHGATTVATALRVRLAERSIANVVLVDTWAYDDVVRGLAAGEYRAEIALLVVSAAIGTTPRSALLLRMLRARRFRRVVVAVTFTDVVDDDRLVGITLHEIRVDTARYGFPDAPLVIVKHARTGAGGVDSARSLDRCIAALSTVVNPSGESGGPG</sequence>
<name>A0A3E0VKY7_9MICO</name>
<keyword evidence="2" id="KW-1185">Reference proteome</keyword>
<proteinExistence type="predicted"/>
<gene>
    <name evidence="1" type="ORF">B7R54_13445</name>
</gene>
<dbReference type="SUPFAM" id="SSF52540">
    <property type="entry name" value="P-loop containing nucleoside triphosphate hydrolases"/>
    <property type="match status" value="1"/>
</dbReference>
<dbReference type="InterPro" id="IPR027417">
    <property type="entry name" value="P-loop_NTPase"/>
</dbReference>
<protein>
    <submittedName>
        <fullName evidence="1">Uncharacterized protein</fullName>
    </submittedName>
</protein>
<evidence type="ECO:0000313" key="1">
    <source>
        <dbReference type="EMBL" id="RFA10103.1"/>
    </source>
</evidence>
<organism evidence="1 2">
    <name type="scientific">Subtercola boreus</name>
    <dbReference type="NCBI Taxonomy" id="120213"/>
    <lineage>
        <taxon>Bacteria</taxon>
        <taxon>Bacillati</taxon>
        <taxon>Actinomycetota</taxon>
        <taxon>Actinomycetes</taxon>
        <taxon>Micrococcales</taxon>
        <taxon>Microbacteriaceae</taxon>
        <taxon>Subtercola</taxon>
    </lineage>
</organism>
<dbReference type="EMBL" id="NBWZ01000001">
    <property type="protein sequence ID" value="RFA10103.1"/>
    <property type="molecule type" value="Genomic_DNA"/>
</dbReference>
<dbReference type="Proteomes" id="UP000256486">
    <property type="component" value="Unassembled WGS sequence"/>
</dbReference>
<dbReference type="AlphaFoldDB" id="A0A3E0VKY7"/>
<dbReference type="RefSeq" id="WP_116415488.1">
    <property type="nucleotide sequence ID" value="NZ_NBWZ01000001.1"/>
</dbReference>
<dbReference type="Gene3D" id="3.40.50.300">
    <property type="entry name" value="P-loop containing nucleotide triphosphate hydrolases"/>
    <property type="match status" value="1"/>
</dbReference>
<accession>A0A3E0VKY7</accession>